<evidence type="ECO:0000256" key="2">
    <source>
        <dbReference type="SAM" id="Phobius"/>
    </source>
</evidence>
<feature type="compositionally biased region" description="Low complexity" evidence="1">
    <location>
        <begin position="105"/>
        <end position="118"/>
    </location>
</feature>
<gene>
    <name evidence="3" type="ORF">SDC9_47736</name>
</gene>
<reference evidence="3" key="1">
    <citation type="submission" date="2019-08" db="EMBL/GenBank/DDBJ databases">
        <authorList>
            <person name="Kucharzyk K."/>
            <person name="Murdoch R.W."/>
            <person name="Higgins S."/>
            <person name="Loffler F."/>
        </authorList>
    </citation>
    <scope>NUCLEOTIDE SEQUENCE</scope>
</reference>
<dbReference type="AlphaFoldDB" id="A0A644WCD2"/>
<feature type="transmembrane region" description="Helical" evidence="2">
    <location>
        <begin position="32"/>
        <end position="57"/>
    </location>
</feature>
<proteinExistence type="predicted"/>
<keyword evidence="2" id="KW-0472">Membrane</keyword>
<keyword evidence="2" id="KW-0812">Transmembrane</keyword>
<sequence length="154" mass="15650">MVTVVRVSLVSVTCVLSGVTVVGVVSSTASPVSVSVLVTVVSVTVPVPSSVSMVVVVTEGKSFSNVKLSGSASISPNWLPLSPDCVYSTIVVSPSVAARGTVAVTSPSPAEVSSSPSANAREGSPKKRASMTSPIKRDRSASIVFLRFSLPAME</sequence>
<dbReference type="EMBL" id="VSSQ01000799">
    <property type="protein sequence ID" value="MPM01496.1"/>
    <property type="molecule type" value="Genomic_DNA"/>
</dbReference>
<feature type="transmembrane region" description="Helical" evidence="2">
    <location>
        <begin position="7"/>
        <end position="26"/>
    </location>
</feature>
<protein>
    <submittedName>
        <fullName evidence="3">Uncharacterized protein</fullName>
    </submittedName>
</protein>
<evidence type="ECO:0000256" key="1">
    <source>
        <dbReference type="SAM" id="MobiDB-lite"/>
    </source>
</evidence>
<organism evidence="3">
    <name type="scientific">bioreactor metagenome</name>
    <dbReference type="NCBI Taxonomy" id="1076179"/>
    <lineage>
        <taxon>unclassified sequences</taxon>
        <taxon>metagenomes</taxon>
        <taxon>ecological metagenomes</taxon>
    </lineage>
</organism>
<evidence type="ECO:0000313" key="3">
    <source>
        <dbReference type="EMBL" id="MPM01496.1"/>
    </source>
</evidence>
<feature type="region of interest" description="Disordered" evidence="1">
    <location>
        <begin position="105"/>
        <end position="137"/>
    </location>
</feature>
<comment type="caution">
    <text evidence="3">The sequence shown here is derived from an EMBL/GenBank/DDBJ whole genome shotgun (WGS) entry which is preliminary data.</text>
</comment>
<name>A0A644WCD2_9ZZZZ</name>
<keyword evidence="2" id="KW-1133">Transmembrane helix</keyword>
<accession>A0A644WCD2</accession>